<dbReference type="Pfam" id="PF00067">
    <property type="entry name" value="p450"/>
    <property type="match status" value="1"/>
</dbReference>
<dbReference type="PRINTS" id="PR00385">
    <property type="entry name" value="P450"/>
</dbReference>
<dbReference type="PANTHER" id="PTHR24305:SF157">
    <property type="entry name" value="N-ACETYLTRYPTOPHAN 6-HYDROXYLASE IVOC-RELATED"/>
    <property type="match status" value="1"/>
</dbReference>
<keyword evidence="4 8" id="KW-0560">Oxidoreductase</keyword>
<dbReference type="CDD" id="cd11062">
    <property type="entry name" value="CYP58-like"/>
    <property type="match status" value="1"/>
</dbReference>
<keyword evidence="9" id="KW-0812">Transmembrane</keyword>
<evidence type="ECO:0000256" key="1">
    <source>
        <dbReference type="ARBA" id="ARBA00001971"/>
    </source>
</evidence>
<dbReference type="Gene3D" id="1.10.630.10">
    <property type="entry name" value="Cytochrome P450"/>
    <property type="match status" value="1"/>
</dbReference>
<dbReference type="PRINTS" id="PR00463">
    <property type="entry name" value="EP450I"/>
</dbReference>
<dbReference type="InterPro" id="IPR017972">
    <property type="entry name" value="Cyt_P450_CS"/>
</dbReference>
<evidence type="ECO:0000256" key="6">
    <source>
        <dbReference type="ARBA" id="ARBA00023033"/>
    </source>
</evidence>
<name>A0A9P4S2J1_9PEZI</name>
<dbReference type="AlphaFoldDB" id="A0A9P4S2J1"/>
<evidence type="ECO:0000256" key="7">
    <source>
        <dbReference type="PIRSR" id="PIRSR602401-1"/>
    </source>
</evidence>
<proteinExistence type="inferred from homology"/>
<dbReference type="Proteomes" id="UP000799429">
    <property type="component" value="Unassembled WGS sequence"/>
</dbReference>
<keyword evidence="5 7" id="KW-0408">Iron</keyword>
<dbReference type="PANTHER" id="PTHR24305">
    <property type="entry name" value="CYTOCHROME P450"/>
    <property type="match status" value="1"/>
</dbReference>
<evidence type="ECO:0000256" key="5">
    <source>
        <dbReference type="ARBA" id="ARBA00023004"/>
    </source>
</evidence>
<dbReference type="GO" id="GO:0004497">
    <property type="term" value="F:monooxygenase activity"/>
    <property type="evidence" value="ECO:0007669"/>
    <property type="project" value="UniProtKB-KW"/>
</dbReference>
<keyword evidence="9" id="KW-1133">Transmembrane helix</keyword>
<dbReference type="GO" id="GO:0016705">
    <property type="term" value="F:oxidoreductase activity, acting on paired donors, with incorporation or reduction of molecular oxygen"/>
    <property type="evidence" value="ECO:0007669"/>
    <property type="project" value="InterPro"/>
</dbReference>
<feature type="binding site" description="axial binding residue" evidence="7">
    <location>
        <position position="473"/>
    </location>
    <ligand>
        <name>heme</name>
        <dbReference type="ChEBI" id="CHEBI:30413"/>
    </ligand>
    <ligandPart>
        <name>Fe</name>
        <dbReference type="ChEBI" id="CHEBI:18248"/>
    </ligandPart>
</feature>
<evidence type="ECO:0000256" key="8">
    <source>
        <dbReference type="RuleBase" id="RU000461"/>
    </source>
</evidence>
<evidence type="ECO:0000256" key="9">
    <source>
        <dbReference type="SAM" id="Phobius"/>
    </source>
</evidence>
<evidence type="ECO:0000256" key="3">
    <source>
        <dbReference type="ARBA" id="ARBA00022723"/>
    </source>
</evidence>
<comment type="caution">
    <text evidence="10">The sequence shown here is derived from an EMBL/GenBank/DDBJ whole genome shotgun (WGS) entry which is preliminary data.</text>
</comment>
<gene>
    <name evidence="10" type="ORF">M501DRAFT_943196</name>
</gene>
<dbReference type="OrthoDB" id="3945418at2759"/>
<evidence type="ECO:0000313" key="11">
    <source>
        <dbReference type="Proteomes" id="UP000799429"/>
    </source>
</evidence>
<keyword evidence="3 7" id="KW-0479">Metal-binding</keyword>
<dbReference type="EMBL" id="MU006113">
    <property type="protein sequence ID" value="KAF2834919.1"/>
    <property type="molecule type" value="Genomic_DNA"/>
</dbReference>
<feature type="transmembrane region" description="Helical" evidence="9">
    <location>
        <begin position="47"/>
        <end position="67"/>
    </location>
</feature>
<keyword evidence="11" id="KW-1185">Reference proteome</keyword>
<comment type="similarity">
    <text evidence="2 8">Belongs to the cytochrome P450 family.</text>
</comment>
<comment type="cofactor">
    <cofactor evidence="1 7">
        <name>heme</name>
        <dbReference type="ChEBI" id="CHEBI:30413"/>
    </cofactor>
</comment>
<keyword evidence="9" id="KW-0472">Membrane</keyword>
<evidence type="ECO:0000256" key="4">
    <source>
        <dbReference type="ARBA" id="ARBA00023002"/>
    </source>
</evidence>
<dbReference type="InterPro" id="IPR001128">
    <property type="entry name" value="Cyt_P450"/>
</dbReference>
<dbReference type="InterPro" id="IPR050121">
    <property type="entry name" value="Cytochrome_P450_monoxygenase"/>
</dbReference>
<sequence>MAPFDNILELFPDFTSLDNLRSLPVTWYELCLILWFSYVFTKGIYRLYFHPLAGFPGPAIAGLTYWYEMYYDIILEGQYLRRIKEMHRIYGPIVRISPEEIHISDPDFYNAVFAPSPDAKTGAAPKRHKWIRFVQVFGHPDQSAFGTTNHDVHKMRRGAMDRFFSPGMLRKFSPVLIEDKVETLCRRLKEEGEKGPVRFKLACSCYTTDVISDYATGHSFDYLNHPNFFPEWSDVFLNISKAGLLLKPWPFLFKLLDNIPEWLAKRMDSGMSAVVISKRESKEIIQGIKEGKEAGTFKSGSHPSIFEELLDSDLPPEEKSVERLQGDGQAIIGAGTETTASTMASGIVRILSNPDILAKLKEELEDAIPNPNEMPSLSALQKLPYLTAVIKESLRLGFGVVGRCQRISDLPLQYKQWTIPPDTPIGMSAGLIHVDPSVWDNPKKFNPERWTDPSEAARLTKYLVSFSKGPRMCIGINIAYAELYLGLAALFRKFDMSLFETTEDDVEGMKSSSDSKIGALTEYSCGGLFLTLI</sequence>
<keyword evidence="6 8" id="KW-0503">Monooxygenase</keyword>
<dbReference type="SUPFAM" id="SSF48264">
    <property type="entry name" value="Cytochrome P450"/>
    <property type="match status" value="1"/>
</dbReference>
<dbReference type="InterPro" id="IPR036396">
    <property type="entry name" value="Cyt_P450_sf"/>
</dbReference>
<keyword evidence="7 8" id="KW-0349">Heme</keyword>
<protein>
    <submittedName>
        <fullName evidence="10">Cytochrome P450</fullName>
    </submittedName>
</protein>
<dbReference type="InterPro" id="IPR002401">
    <property type="entry name" value="Cyt_P450_E_grp-I"/>
</dbReference>
<reference evidence="10" key="1">
    <citation type="journal article" date="2020" name="Stud. Mycol.">
        <title>101 Dothideomycetes genomes: a test case for predicting lifestyles and emergence of pathogens.</title>
        <authorList>
            <person name="Haridas S."/>
            <person name="Albert R."/>
            <person name="Binder M."/>
            <person name="Bloem J."/>
            <person name="Labutti K."/>
            <person name="Salamov A."/>
            <person name="Andreopoulos B."/>
            <person name="Baker S."/>
            <person name="Barry K."/>
            <person name="Bills G."/>
            <person name="Bluhm B."/>
            <person name="Cannon C."/>
            <person name="Castanera R."/>
            <person name="Culley D."/>
            <person name="Daum C."/>
            <person name="Ezra D."/>
            <person name="Gonzalez J."/>
            <person name="Henrissat B."/>
            <person name="Kuo A."/>
            <person name="Liang C."/>
            <person name="Lipzen A."/>
            <person name="Lutzoni F."/>
            <person name="Magnuson J."/>
            <person name="Mondo S."/>
            <person name="Nolan M."/>
            <person name="Ohm R."/>
            <person name="Pangilinan J."/>
            <person name="Park H.-J."/>
            <person name="Ramirez L."/>
            <person name="Alfaro M."/>
            <person name="Sun H."/>
            <person name="Tritt A."/>
            <person name="Yoshinaga Y."/>
            <person name="Zwiers L.-H."/>
            <person name="Turgeon B."/>
            <person name="Goodwin S."/>
            <person name="Spatafora J."/>
            <person name="Crous P."/>
            <person name="Grigoriev I."/>
        </authorList>
    </citation>
    <scope>NUCLEOTIDE SEQUENCE</scope>
    <source>
        <strain evidence="10">CBS 101060</strain>
    </source>
</reference>
<dbReference type="GO" id="GO:0020037">
    <property type="term" value="F:heme binding"/>
    <property type="evidence" value="ECO:0007669"/>
    <property type="project" value="InterPro"/>
</dbReference>
<dbReference type="PROSITE" id="PS00086">
    <property type="entry name" value="CYTOCHROME_P450"/>
    <property type="match status" value="1"/>
</dbReference>
<evidence type="ECO:0000313" key="10">
    <source>
        <dbReference type="EMBL" id="KAF2834919.1"/>
    </source>
</evidence>
<dbReference type="GO" id="GO:0005506">
    <property type="term" value="F:iron ion binding"/>
    <property type="evidence" value="ECO:0007669"/>
    <property type="project" value="InterPro"/>
</dbReference>
<evidence type="ECO:0000256" key="2">
    <source>
        <dbReference type="ARBA" id="ARBA00010617"/>
    </source>
</evidence>
<feature type="transmembrane region" description="Helical" evidence="9">
    <location>
        <begin position="20"/>
        <end position="40"/>
    </location>
</feature>
<organism evidence="10 11">
    <name type="scientific">Patellaria atrata CBS 101060</name>
    <dbReference type="NCBI Taxonomy" id="1346257"/>
    <lineage>
        <taxon>Eukaryota</taxon>
        <taxon>Fungi</taxon>
        <taxon>Dikarya</taxon>
        <taxon>Ascomycota</taxon>
        <taxon>Pezizomycotina</taxon>
        <taxon>Dothideomycetes</taxon>
        <taxon>Dothideomycetes incertae sedis</taxon>
        <taxon>Patellariales</taxon>
        <taxon>Patellariaceae</taxon>
        <taxon>Patellaria</taxon>
    </lineage>
</organism>
<accession>A0A9P4S2J1</accession>